<keyword evidence="2" id="KW-0732">Signal</keyword>
<feature type="region of interest" description="Disordered" evidence="1">
    <location>
        <begin position="20"/>
        <end position="54"/>
    </location>
</feature>
<evidence type="ECO:0000256" key="1">
    <source>
        <dbReference type="SAM" id="MobiDB-lite"/>
    </source>
</evidence>
<accession>B8J4Z8</accession>
<dbReference type="EMBL" id="CP001359">
    <property type="protein sequence ID" value="ACL64853.1"/>
    <property type="molecule type" value="Genomic_DNA"/>
</dbReference>
<name>B8J4Z8_ANAD2</name>
<feature type="compositionally biased region" description="Low complexity" evidence="1">
    <location>
        <begin position="28"/>
        <end position="45"/>
    </location>
</feature>
<evidence type="ECO:0000313" key="4">
    <source>
        <dbReference type="Proteomes" id="UP000007089"/>
    </source>
</evidence>
<evidence type="ECO:0000313" key="3">
    <source>
        <dbReference type="EMBL" id="ACL64853.1"/>
    </source>
</evidence>
<sequence length="365" mass="36936">MRLTASLLALSLALPPALAAARDDRPTARAPARGGPPRGAAAPRGGFRGGGPVAAPVPGPMPSPYARGAPASPRAYAPGGYAYGPRAPAPYATRGAPAPYRTAPAPYYRGAPAPYPSAPAPGRGGYRGGYAVAPGVAVVATAPFWWGWGWGYGYYPLYPSPYGGPPGTVAGDGSGAYYPAPQPEPVTLRLDARVAAVPDGYTGGVAIAIETPTLGFNASVDGLERDGLTRLPGASGDALGWGTAHVTWAFLSEPSVQLRLEAGGSMLSMPRTGAFADKTHAGDVSFGPDVGVSGQLGLIGPIGLEGHARVTPLPIAVTDSRAAVAFRGGPLALTMGWRAIHVFGDGTEAPSADFTGPELGLSFRF</sequence>
<dbReference type="KEGG" id="acp:A2cp1_1509"/>
<feature type="chain" id="PRO_5002874875" evidence="2">
    <location>
        <begin position="20"/>
        <end position="365"/>
    </location>
</feature>
<keyword evidence="4" id="KW-1185">Reference proteome</keyword>
<protein>
    <submittedName>
        <fullName evidence="3">Uncharacterized protein</fullName>
    </submittedName>
</protein>
<gene>
    <name evidence="3" type="ordered locus">A2cp1_1509</name>
</gene>
<organism evidence="3 4">
    <name type="scientific">Anaeromyxobacter dehalogenans (strain ATCC BAA-258 / DSM 21875 / 2CP-1)</name>
    <dbReference type="NCBI Taxonomy" id="455488"/>
    <lineage>
        <taxon>Bacteria</taxon>
        <taxon>Pseudomonadati</taxon>
        <taxon>Myxococcota</taxon>
        <taxon>Myxococcia</taxon>
        <taxon>Myxococcales</taxon>
        <taxon>Cystobacterineae</taxon>
        <taxon>Anaeromyxobacteraceae</taxon>
        <taxon>Anaeromyxobacter</taxon>
    </lineage>
</organism>
<dbReference type="Proteomes" id="UP000007089">
    <property type="component" value="Chromosome"/>
</dbReference>
<feature type="signal peptide" evidence="2">
    <location>
        <begin position="1"/>
        <end position="19"/>
    </location>
</feature>
<proteinExistence type="predicted"/>
<dbReference type="RefSeq" id="WP_012632792.1">
    <property type="nucleotide sequence ID" value="NC_011891.1"/>
</dbReference>
<dbReference type="AlphaFoldDB" id="B8J4Z8"/>
<evidence type="ECO:0000256" key="2">
    <source>
        <dbReference type="SAM" id="SignalP"/>
    </source>
</evidence>
<reference evidence="3" key="1">
    <citation type="submission" date="2009-01" db="EMBL/GenBank/DDBJ databases">
        <title>Complete sequence of Anaeromyxobacter dehalogenans 2CP-1.</title>
        <authorList>
            <consortium name="US DOE Joint Genome Institute"/>
            <person name="Lucas S."/>
            <person name="Copeland A."/>
            <person name="Lapidus A."/>
            <person name="Glavina del Rio T."/>
            <person name="Dalin E."/>
            <person name="Tice H."/>
            <person name="Bruce D."/>
            <person name="Goodwin L."/>
            <person name="Pitluck S."/>
            <person name="Saunders E."/>
            <person name="Brettin T."/>
            <person name="Detter J.C."/>
            <person name="Han C."/>
            <person name="Larimer F."/>
            <person name="Land M."/>
            <person name="Hauser L."/>
            <person name="Kyrpides N."/>
            <person name="Ovchinnikova G."/>
            <person name="Beliaev A.S."/>
            <person name="Richardson P."/>
        </authorList>
    </citation>
    <scope>NUCLEOTIDE SEQUENCE</scope>
    <source>
        <strain evidence="3">2CP-1</strain>
    </source>
</reference>
<dbReference type="HOGENOM" id="CLU_768679_0_0_7"/>